<accession>A0A8T3AFF9</accession>
<gene>
    <name evidence="1" type="ORF">KFK09_025034</name>
</gene>
<organism evidence="1 2">
    <name type="scientific">Dendrobium nobile</name>
    <name type="common">Orchid</name>
    <dbReference type="NCBI Taxonomy" id="94219"/>
    <lineage>
        <taxon>Eukaryota</taxon>
        <taxon>Viridiplantae</taxon>
        <taxon>Streptophyta</taxon>
        <taxon>Embryophyta</taxon>
        <taxon>Tracheophyta</taxon>
        <taxon>Spermatophyta</taxon>
        <taxon>Magnoliopsida</taxon>
        <taxon>Liliopsida</taxon>
        <taxon>Asparagales</taxon>
        <taxon>Orchidaceae</taxon>
        <taxon>Epidendroideae</taxon>
        <taxon>Malaxideae</taxon>
        <taxon>Dendrobiinae</taxon>
        <taxon>Dendrobium</taxon>
    </lineage>
</organism>
<dbReference type="AlphaFoldDB" id="A0A8T3AFF9"/>
<name>A0A8T3AFF9_DENNO</name>
<proteinExistence type="predicted"/>
<evidence type="ECO:0000313" key="1">
    <source>
        <dbReference type="EMBL" id="KAI0494888.1"/>
    </source>
</evidence>
<dbReference type="SMR" id="A0A8T3AFF9"/>
<dbReference type="EMBL" id="JAGYWB010000017">
    <property type="protein sequence ID" value="KAI0494888.1"/>
    <property type="molecule type" value="Genomic_DNA"/>
</dbReference>
<evidence type="ECO:0000313" key="2">
    <source>
        <dbReference type="Proteomes" id="UP000829196"/>
    </source>
</evidence>
<comment type="caution">
    <text evidence="1">The sequence shown here is derived from an EMBL/GenBank/DDBJ whole genome shotgun (WGS) entry which is preliminary data.</text>
</comment>
<sequence length="75" mass="8730">MKIVNTSLLMEYYKNLNKFICSKNTINRISSLHEGILNNAAAFQKKYCCFILNNAAAFQKKTHISIPYEKHSFNR</sequence>
<keyword evidence="2" id="KW-1185">Reference proteome</keyword>
<dbReference type="Proteomes" id="UP000829196">
    <property type="component" value="Unassembled WGS sequence"/>
</dbReference>
<reference evidence="1" key="1">
    <citation type="journal article" date="2022" name="Front. Genet.">
        <title>Chromosome-Scale Assembly of the Dendrobium nobile Genome Provides Insights Into the Molecular Mechanism of the Biosynthesis of the Medicinal Active Ingredient of Dendrobium.</title>
        <authorList>
            <person name="Xu Q."/>
            <person name="Niu S.-C."/>
            <person name="Li K.-L."/>
            <person name="Zheng P.-J."/>
            <person name="Zhang X.-J."/>
            <person name="Jia Y."/>
            <person name="Liu Y."/>
            <person name="Niu Y.-X."/>
            <person name="Yu L.-H."/>
            <person name="Chen D.-F."/>
            <person name="Zhang G.-Q."/>
        </authorList>
    </citation>
    <scope>NUCLEOTIDE SEQUENCE</scope>
    <source>
        <tissue evidence="1">Leaf</tissue>
    </source>
</reference>
<protein>
    <submittedName>
        <fullName evidence="1">Uncharacterized protein</fullName>
    </submittedName>
</protein>